<dbReference type="InterPro" id="IPR015422">
    <property type="entry name" value="PyrdxlP-dep_Trfase_small"/>
</dbReference>
<evidence type="ECO:0000313" key="2">
    <source>
        <dbReference type="EMBL" id="KAK3235752.1"/>
    </source>
</evidence>
<dbReference type="Proteomes" id="UP001190700">
    <property type="component" value="Unassembled WGS sequence"/>
</dbReference>
<dbReference type="InterPro" id="IPR015421">
    <property type="entry name" value="PyrdxlP-dep_Trfase_major"/>
</dbReference>
<evidence type="ECO:0000313" key="3">
    <source>
        <dbReference type="Proteomes" id="UP001190700"/>
    </source>
</evidence>
<dbReference type="PANTHER" id="PTHR43586">
    <property type="entry name" value="CYSTEINE DESULFURASE"/>
    <property type="match status" value="1"/>
</dbReference>
<dbReference type="EMBL" id="LGRX02035223">
    <property type="protein sequence ID" value="KAK3235752.1"/>
    <property type="molecule type" value="Genomic_DNA"/>
</dbReference>
<accession>A0AAE0BHI1</accession>
<organism evidence="2 3">
    <name type="scientific">Cymbomonas tetramitiformis</name>
    <dbReference type="NCBI Taxonomy" id="36881"/>
    <lineage>
        <taxon>Eukaryota</taxon>
        <taxon>Viridiplantae</taxon>
        <taxon>Chlorophyta</taxon>
        <taxon>Pyramimonadophyceae</taxon>
        <taxon>Pyramimonadales</taxon>
        <taxon>Pyramimonadaceae</taxon>
        <taxon>Cymbomonas</taxon>
    </lineage>
</organism>
<dbReference type="Gene3D" id="3.90.1150.10">
    <property type="entry name" value="Aspartate Aminotransferase, domain 1"/>
    <property type="match status" value="1"/>
</dbReference>
<reference evidence="2 3" key="1">
    <citation type="journal article" date="2015" name="Genome Biol. Evol.">
        <title>Comparative Genomics of a Bacterivorous Green Alga Reveals Evolutionary Causalities and Consequences of Phago-Mixotrophic Mode of Nutrition.</title>
        <authorList>
            <person name="Burns J.A."/>
            <person name="Paasch A."/>
            <person name="Narechania A."/>
            <person name="Kim E."/>
        </authorList>
    </citation>
    <scope>NUCLEOTIDE SEQUENCE [LARGE SCALE GENOMIC DNA]</scope>
    <source>
        <strain evidence="2 3">PLY_AMNH</strain>
    </source>
</reference>
<keyword evidence="3" id="KW-1185">Reference proteome</keyword>
<gene>
    <name evidence="2" type="ORF">CYMTET_54065</name>
</gene>
<evidence type="ECO:0000259" key="1">
    <source>
        <dbReference type="Pfam" id="PF00266"/>
    </source>
</evidence>
<dbReference type="Gene3D" id="3.40.640.10">
    <property type="entry name" value="Type I PLP-dependent aspartate aminotransferase-like (Major domain)"/>
    <property type="match status" value="1"/>
</dbReference>
<comment type="caution">
    <text evidence="2">The sequence shown here is derived from an EMBL/GenBank/DDBJ whole genome shotgun (WGS) entry which is preliminary data.</text>
</comment>
<feature type="domain" description="Aminotransferase class V" evidence="1">
    <location>
        <begin position="46"/>
        <end position="189"/>
    </location>
</feature>
<dbReference type="AlphaFoldDB" id="A0AAE0BHI1"/>
<dbReference type="Pfam" id="PF00266">
    <property type="entry name" value="Aminotran_5"/>
    <property type="match status" value="1"/>
</dbReference>
<name>A0AAE0BHI1_9CHLO</name>
<sequence>MDCRRAEFEMPDDVVYLDGAGRSPLLKSCRLVAQASVAVKSLPWTMKDDEEMIARIRSNFSEIIGAPGPEYIAITPSTSYAMSTAAKNIRMEPGQRAVVLQNQMASNVLPWQDLCKRCGGELHVVPRPENYDWSAAVLRELNRLGKQVAVVALPNVHWTDGSHIDLELIGARCLELSIPLMVDLTQSAGISKCSALSLISHPYNCMSILTREGSDNFVIDKQHIQSRTPVGSDNFVIDKQHIQIHRQWWVLDNFVLDKQHDSGPDASGL</sequence>
<dbReference type="SUPFAM" id="SSF53383">
    <property type="entry name" value="PLP-dependent transferases"/>
    <property type="match status" value="1"/>
</dbReference>
<proteinExistence type="predicted"/>
<dbReference type="InterPro" id="IPR015424">
    <property type="entry name" value="PyrdxlP-dep_Trfase"/>
</dbReference>
<dbReference type="PANTHER" id="PTHR43586:SF15">
    <property type="entry name" value="BLR3095 PROTEIN"/>
    <property type="match status" value="1"/>
</dbReference>
<dbReference type="InterPro" id="IPR000192">
    <property type="entry name" value="Aminotrans_V_dom"/>
</dbReference>
<protein>
    <recommendedName>
        <fullName evidence="1">Aminotransferase class V domain-containing protein</fullName>
    </recommendedName>
</protein>